<feature type="region of interest" description="Disordered" evidence="1">
    <location>
        <begin position="84"/>
        <end position="122"/>
    </location>
</feature>
<feature type="compositionally biased region" description="Pro residues" evidence="1">
    <location>
        <begin position="29"/>
        <end position="38"/>
    </location>
</feature>
<accession>A0A2B7Y161</accession>
<reference evidence="2 3" key="1">
    <citation type="submission" date="2017-10" db="EMBL/GenBank/DDBJ databases">
        <title>Comparative genomics in systemic dimorphic fungi from Ajellomycetaceae.</title>
        <authorList>
            <person name="Munoz J.F."/>
            <person name="Mcewen J.G."/>
            <person name="Clay O.K."/>
            <person name="Cuomo C.A."/>
        </authorList>
    </citation>
    <scope>NUCLEOTIDE SEQUENCE [LARGE SCALE GENOMIC DNA]</scope>
    <source>
        <strain evidence="2 3">UAMH5409</strain>
    </source>
</reference>
<evidence type="ECO:0000256" key="1">
    <source>
        <dbReference type="SAM" id="MobiDB-lite"/>
    </source>
</evidence>
<dbReference type="Proteomes" id="UP000223968">
    <property type="component" value="Unassembled WGS sequence"/>
</dbReference>
<proteinExistence type="predicted"/>
<feature type="compositionally biased region" description="Low complexity" evidence="1">
    <location>
        <begin position="287"/>
        <end position="303"/>
    </location>
</feature>
<keyword evidence="3" id="KW-1185">Reference proteome</keyword>
<feature type="region of interest" description="Disordered" evidence="1">
    <location>
        <begin position="183"/>
        <end position="269"/>
    </location>
</feature>
<feature type="region of interest" description="Disordered" evidence="1">
    <location>
        <begin position="281"/>
        <end position="350"/>
    </location>
</feature>
<dbReference type="OrthoDB" id="5430106at2759"/>
<gene>
    <name evidence="2" type="ORF">AJ79_02702</name>
</gene>
<dbReference type="GO" id="GO:0031931">
    <property type="term" value="C:TORC1 complex"/>
    <property type="evidence" value="ECO:0007669"/>
    <property type="project" value="TreeGrafter"/>
</dbReference>
<sequence>MPSNNITSPTKRSASSQRAPPDNSVTPQQSPPAEPAPAPALSHNKHSTHKPHRPHVVSHRPGMHGRNPSLKNVNRLHRLAAAHNYPGDGDVHVTPALRHHQRKKSAPASPATSPRVGQQQNVRWNGSTVSLAGQVTNPGIKKNLSTPALRNASGILVKKNSAMNKAAAGDKAGQKKSVGFELAASDDDEWEDNNSSYSPDSTRRNSLVTAKMSADNSPHSTLPATKSPLAQASSNAAGEGAQTSVTQQKSPAVNGAHAEGSQEQHARHVDQDDIASRLLHHPHSSKAPPAITSVSATATPPAADRLPHPPSFPTLPSSRIRTSDLSGQWSTVGSSPSTNPHGTSSSIEGGVSRFLTNNANYQVSAISDSDLNTPSSFLPHYHPNTPPSPETANARRPTSRGRQQEPPSRTQQKLWLQRTAVLTTSPPDPSMSGPSPTVPPSALEPTFIAASQSRPGSRSRDGRRTVGGTAGASTDSEAKRARKTYDKFTTEYSVVRRFRAPIADSFLRLENMTGADGKSSKGTSPPQTHGHNNLTVNGNLRHRISSRNLESDQSLTKRPKSSSSQLRLRNSQDTVNMGDSDEPGERLDVEHQQQRPGSVAVVLADGNVYDEQIDDDDGVEGTAAAAAVDGQGVYRPNEAELLIRRMWDSREVAVAGD</sequence>
<dbReference type="AlphaFoldDB" id="A0A2B7Y161"/>
<feature type="compositionally biased region" description="Basic and acidic residues" evidence="1">
    <location>
        <begin position="583"/>
        <end position="593"/>
    </location>
</feature>
<organism evidence="2 3">
    <name type="scientific">Helicocarpus griseus UAMH5409</name>
    <dbReference type="NCBI Taxonomy" id="1447875"/>
    <lineage>
        <taxon>Eukaryota</taxon>
        <taxon>Fungi</taxon>
        <taxon>Dikarya</taxon>
        <taxon>Ascomycota</taxon>
        <taxon>Pezizomycotina</taxon>
        <taxon>Eurotiomycetes</taxon>
        <taxon>Eurotiomycetidae</taxon>
        <taxon>Onygenales</taxon>
        <taxon>Ajellomycetaceae</taxon>
        <taxon>Helicocarpus</taxon>
    </lineage>
</organism>
<feature type="compositionally biased region" description="Low complexity" evidence="1">
    <location>
        <begin position="561"/>
        <end position="572"/>
    </location>
</feature>
<feature type="compositionally biased region" description="Basic and acidic residues" evidence="1">
    <location>
        <begin position="260"/>
        <end position="269"/>
    </location>
</feature>
<feature type="compositionally biased region" description="Polar residues" evidence="1">
    <location>
        <begin position="204"/>
        <end position="251"/>
    </location>
</feature>
<feature type="compositionally biased region" description="Polar residues" evidence="1">
    <location>
        <begin position="314"/>
        <end position="347"/>
    </location>
</feature>
<feature type="compositionally biased region" description="Basic residues" evidence="1">
    <location>
        <begin position="43"/>
        <end position="63"/>
    </location>
</feature>
<dbReference type="STRING" id="1447875.A0A2B7Y161"/>
<dbReference type="GO" id="GO:0000329">
    <property type="term" value="C:fungal-type vacuole membrane"/>
    <property type="evidence" value="ECO:0007669"/>
    <property type="project" value="TreeGrafter"/>
</dbReference>
<feature type="compositionally biased region" description="Polar residues" evidence="1">
    <location>
        <begin position="110"/>
        <end position="122"/>
    </location>
</feature>
<dbReference type="PANTHER" id="PTHR22794:SF2">
    <property type="entry name" value="THAP DOMAIN-CONTAINING PROTEIN 11"/>
    <property type="match status" value="1"/>
</dbReference>
<feature type="compositionally biased region" description="Polar residues" evidence="1">
    <location>
        <begin position="546"/>
        <end position="556"/>
    </location>
</feature>
<feature type="compositionally biased region" description="Polar residues" evidence="1">
    <location>
        <begin position="405"/>
        <end position="414"/>
    </location>
</feature>
<feature type="region of interest" description="Disordered" evidence="1">
    <location>
        <begin position="1"/>
        <end position="70"/>
    </location>
</feature>
<evidence type="ECO:0000313" key="3">
    <source>
        <dbReference type="Proteomes" id="UP000223968"/>
    </source>
</evidence>
<comment type="caution">
    <text evidence="2">The sequence shown here is derived from an EMBL/GenBank/DDBJ whole genome shotgun (WGS) entry which is preliminary data.</text>
</comment>
<name>A0A2B7Y161_9EURO</name>
<feature type="compositionally biased region" description="Polar residues" evidence="1">
    <location>
        <begin position="520"/>
        <end position="538"/>
    </location>
</feature>
<protein>
    <submittedName>
        <fullName evidence="2">Uncharacterized protein</fullName>
    </submittedName>
</protein>
<feature type="region of interest" description="Disordered" evidence="1">
    <location>
        <begin position="513"/>
        <end position="596"/>
    </location>
</feature>
<feature type="region of interest" description="Disordered" evidence="1">
    <location>
        <begin position="372"/>
        <end position="480"/>
    </location>
</feature>
<evidence type="ECO:0000313" key="2">
    <source>
        <dbReference type="EMBL" id="PGH15020.1"/>
    </source>
</evidence>
<dbReference type="EMBL" id="PDNB01000029">
    <property type="protein sequence ID" value="PGH15020.1"/>
    <property type="molecule type" value="Genomic_DNA"/>
</dbReference>
<feature type="compositionally biased region" description="Polar residues" evidence="1">
    <location>
        <begin position="1"/>
        <end position="28"/>
    </location>
</feature>
<dbReference type="PANTHER" id="PTHR22794">
    <property type="entry name" value="THAP DOMAIN PROTEIN 11"/>
    <property type="match status" value="1"/>
</dbReference>